<sequence>MKKMLTLMLILLKTMQSTAYSSSFVSLVDKFGMRWELMTEQTEK</sequence>
<organism evidence="2 3">
    <name type="scientific">Kineothrix sedimenti</name>
    <dbReference type="NCBI Taxonomy" id="3123317"/>
    <lineage>
        <taxon>Bacteria</taxon>
        <taxon>Bacillati</taxon>
        <taxon>Bacillota</taxon>
        <taxon>Clostridia</taxon>
        <taxon>Lachnospirales</taxon>
        <taxon>Lachnospiraceae</taxon>
        <taxon>Kineothrix</taxon>
    </lineage>
</organism>
<dbReference type="EMBL" id="CP146256">
    <property type="protein sequence ID" value="XAH73018.1"/>
    <property type="molecule type" value="Genomic_DNA"/>
</dbReference>
<evidence type="ECO:0000313" key="2">
    <source>
        <dbReference type="EMBL" id="XAH73018.1"/>
    </source>
</evidence>
<feature type="signal peptide" evidence="1">
    <location>
        <begin position="1"/>
        <end position="19"/>
    </location>
</feature>
<keyword evidence="3" id="KW-1185">Reference proteome</keyword>
<proteinExistence type="predicted"/>
<gene>
    <name evidence="2" type="ORF">V6984_16110</name>
</gene>
<name>A0ABZ3EUE2_9FIRM</name>
<dbReference type="RefSeq" id="WP_342756628.1">
    <property type="nucleotide sequence ID" value="NZ_CP146256.1"/>
</dbReference>
<keyword evidence="1" id="KW-0732">Signal</keyword>
<reference evidence="2 3" key="1">
    <citation type="submission" date="2024-02" db="EMBL/GenBank/DDBJ databases">
        <title>Bacterial strain from lacustrine sediment.</title>
        <authorList>
            <person name="Petit C."/>
            <person name="Fadhlaoui K."/>
        </authorList>
    </citation>
    <scope>NUCLEOTIDE SEQUENCE [LARGE SCALE GENOMIC DNA]</scope>
    <source>
        <strain evidence="2 3">IPX-CK</strain>
    </source>
</reference>
<evidence type="ECO:0000256" key="1">
    <source>
        <dbReference type="SAM" id="SignalP"/>
    </source>
</evidence>
<protein>
    <submittedName>
        <fullName evidence="2">Uncharacterized protein</fullName>
    </submittedName>
</protein>
<accession>A0ABZ3EUE2</accession>
<feature type="chain" id="PRO_5047314913" evidence="1">
    <location>
        <begin position="20"/>
        <end position="44"/>
    </location>
</feature>
<dbReference type="Proteomes" id="UP001451571">
    <property type="component" value="Chromosome"/>
</dbReference>
<evidence type="ECO:0000313" key="3">
    <source>
        <dbReference type="Proteomes" id="UP001451571"/>
    </source>
</evidence>